<evidence type="ECO:0000256" key="5">
    <source>
        <dbReference type="ARBA" id="ARBA00020963"/>
    </source>
</evidence>
<dbReference type="SUPFAM" id="SSF89028">
    <property type="entry name" value="Cobalamin adenosyltransferase-like"/>
    <property type="match status" value="1"/>
</dbReference>
<dbReference type="GO" id="GO:0005737">
    <property type="term" value="C:cytoplasm"/>
    <property type="evidence" value="ECO:0007669"/>
    <property type="project" value="UniProtKB-SubCell"/>
</dbReference>
<organism evidence="17 18">
    <name type="scientific">Rubrivirga marina</name>
    <dbReference type="NCBI Taxonomy" id="1196024"/>
    <lineage>
        <taxon>Bacteria</taxon>
        <taxon>Pseudomonadati</taxon>
        <taxon>Rhodothermota</taxon>
        <taxon>Rhodothermia</taxon>
        <taxon>Rhodothermales</taxon>
        <taxon>Rubricoccaceae</taxon>
        <taxon>Rubrivirga</taxon>
    </lineage>
</organism>
<dbReference type="EMBL" id="MQWD01000001">
    <property type="protein sequence ID" value="PAP76831.1"/>
    <property type="molecule type" value="Genomic_DNA"/>
</dbReference>
<dbReference type="UniPathway" id="UPA00148">
    <property type="reaction ID" value="UER00233"/>
</dbReference>
<comment type="caution">
    <text evidence="17">The sequence shown here is derived from an EMBL/GenBank/DDBJ whole genome shotgun (WGS) entry which is preliminary data.</text>
</comment>
<keyword evidence="9 15" id="KW-0067">ATP-binding</keyword>
<comment type="catalytic activity">
    <reaction evidence="14 15">
        <text>2 cob(II)alamin + reduced [electron-transfer flavoprotein] + 2 ATP = 2 adenosylcob(III)alamin + 2 triphosphate + oxidized [electron-transfer flavoprotein] + 3 H(+)</text>
        <dbReference type="Rhea" id="RHEA:28671"/>
        <dbReference type="Rhea" id="RHEA-COMP:10685"/>
        <dbReference type="Rhea" id="RHEA-COMP:10686"/>
        <dbReference type="ChEBI" id="CHEBI:15378"/>
        <dbReference type="ChEBI" id="CHEBI:16304"/>
        <dbReference type="ChEBI" id="CHEBI:18036"/>
        <dbReference type="ChEBI" id="CHEBI:18408"/>
        <dbReference type="ChEBI" id="CHEBI:30616"/>
        <dbReference type="ChEBI" id="CHEBI:57692"/>
        <dbReference type="ChEBI" id="CHEBI:58307"/>
        <dbReference type="EC" id="2.5.1.17"/>
    </reaction>
</comment>
<proteinExistence type="inferred from homology"/>
<comment type="catalytic activity">
    <reaction evidence="13 15">
        <text>2 cob(II)yrinate a,c diamide + reduced [electron-transfer flavoprotein] + 2 ATP = 2 adenosylcob(III)yrinate a,c-diamide + 2 triphosphate + oxidized [electron-transfer flavoprotein] + 3 H(+)</text>
        <dbReference type="Rhea" id="RHEA:11528"/>
        <dbReference type="Rhea" id="RHEA-COMP:10685"/>
        <dbReference type="Rhea" id="RHEA-COMP:10686"/>
        <dbReference type="ChEBI" id="CHEBI:15378"/>
        <dbReference type="ChEBI" id="CHEBI:18036"/>
        <dbReference type="ChEBI" id="CHEBI:30616"/>
        <dbReference type="ChEBI" id="CHEBI:57692"/>
        <dbReference type="ChEBI" id="CHEBI:58307"/>
        <dbReference type="ChEBI" id="CHEBI:58503"/>
        <dbReference type="ChEBI" id="CHEBI:58537"/>
        <dbReference type="EC" id="2.5.1.17"/>
    </reaction>
</comment>
<comment type="subcellular location">
    <subcellularLocation>
        <location evidence="1">Cytoplasm</location>
    </subcellularLocation>
</comment>
<dbReference type="EC" id="2.5.1.17" evidence="4 15"/>
<evidence type="ECO:0000256" key="12">
    <source>
        <dbReference type="ARBA" id="ARBA00033354"/>
    </source>
</evidence>
<keyword evidence="15" id="KW-0169">Cobalamin biosynthesis</keyword>
<dbReference type="InterPro" id="IPR016030">
    <property type="entry name" value="CblAdoTrfase-like"/>
</dbReference>
<protein>
    <recommendedName>
        <fullName evidence="5 15">Corrinoid adenosyltransferase</fullName>
        <ecNumber evidence="4 15">2.5.1.17</ecNumber>
    </recommendedName>
    <alternativeName>
        <fullName evidence="10 15">Cob(II)alamin adenosyltransferase</fullName>
    </alternativeName>
    <alternativeName>
        <fullName evidence="12 15">Cob(II)yrinic acid a,c-diamide adenosyltransferase</fullName>
    </alternativeName>
    <alternativeName>
        <fullName evidence="11 15">Cobinamide/cobalamin adenosyltransferase</fullName>
    </alternativeName>
</protein>
<evidence type="ECO:0000256" key="4">
    <source>
        <dbReference type="ARBA" id="ARBA00012454"/>
    </source>
</evidence>
<evidence type="ECO:0000256" key="6">
    <source>
        <dbReference type="ARBA" id="ARBA00022490"/>
    </source>
</evidence>
<evidence type="ECO:0000256" key="15">
    <source>
        <dbReference type="RuleBase" id="RU366026"/>
    </source>
</evidence>
<reference evidence="17 18" key="1">
    <citation type="submission" date="2016-11" db="EMBL/GenBank/DDBJ databases">
        <title>Study of marine rhodopsin-containing bacteria.</title>
        <authorList>
            <person name="Yoshizawa S."/>
            <person name="Kumagai Y."/>
            <person name="Kogure K."/>
        </authorList>
    </citation>
    <scope>NUCLEOTIDE SEQUENCE [LARGE SCALE GENOMIC DNA]</scope>
    <source>
        <strain evidence="17 18">SAORIC-28</strain>
    </source>
</reference>
<dbReference type="AlphaFoldDB" id="A0A271J003"/>
<keyword evidence="7 15" id="KW-0808">Transferase</keyword>
<evidence type="ECO:0000256" key="13">
    <source>
        <dbReference type="ARBA" id="ARBA00048555"/>
    </source>
</evidence>
<keyword evidence="18" id="KW-1185">Reference proteome</keyword>
<evidence type="ECO:0000256" key="9">
    <source>
        <dbReference type="ARBA" id="ARBA00022840"/>
    </source>
</evidence>
<evidence type="ECO:0000256" key="7">
    <source>
        <dbReference type="ARBA" id="ARBA00022679"/>
    </source>
</evidence>
<dbReference type="FunFam" id="1.20.1200.10:FF:000003">
    <property type="entry name" value="ATP:cob(I)alamin adenosyltransferase"/>
    <property type="match status" value="1"/>
</dbReference>
<name>A0A271J003_9BACT</name>
<dbReference type="GO" id="GO:0009236">
    <property type="term" value="P:cobalamin biosynthetic process"/>
    <property type="evidence" value="ECO:0007669"/>
    <property type="project" value="UniProtKB-UniRule"/>
</dbReference>
<dbReference type="Proteomes" id="UP000216339">
    <property type="component" value="Unassembled WGS sequence"/>
</dbReference>
<evidence type="ECO:0000313" key="17">
    <source>
        <dbReference type="EMBL" id="PAP76831.1"/>
    </source>
</evidence>
<sequence length="194" mass="20614">MKVYTRTGDDGTTALFGGGRVAKSHPRIAAYGTVDEANAALGMARAALADADDALRQRADALLGRIQEELFVLGGDLASPGDVKYPVPRIDAAHTEQLEADIDALTSDLTPLKHFVLPGGTPAAAALHLARTICRRAERHVVETAALEEISADALHYLNRLSDFLFTLARWVNHAAGVAEPVWAPVADRTPSGD</sequence>
<dbReference type="InterPro" id="IPR029499">
    <property type="entry name" value="PduO-typ"/>
</dbReference>
<dbReference type="GO" id="GO:0008817">
    <property type="term" value="F:corrinoid adenosyltransferase activity"/>
    <property type="evidence" value="ECO:0007669"/>
    <property type="project" value="UniProtKB-UniRule"/>
</dbReference>
<feature type="domain" description="Cobalamin adenosyltransferase-like" evidence="16">
    <location>
        <begin position="3"/>
        <end position="172"/>
    </location>
</feature>
<evidence type="ECO:0000256" key="10">
    <source>
        <dbReference type="ARBA" id="ARBA00031529"/>
    </source>
</evidence>
<keyword evidence="6" id="KW-0963">Cytoplasm</keyword>
<evidence type="ECO:0000256" key="1">
    <source>
        <dbReference type="ARBA" id="ARBA00004496"/>
    </source>
</evidence>
<dbReference type="Pfam" id="PF01923">
    <property type="entry name" value="Cob_adeno_trans"/>
    <property type="match status" value="1"/>
</dbReference>
<evidence type="ECO:0000256" key="14">
    <source>
        <dbReference type="ARBA" id="ARBA00048692"/>
    </source>
</evidence>
<evidence type="ECO:0000256" key="11">
    <source>
        <dbReference type="ARBA" id="ARBA00033334"/>
    </source>
</evidence>
<dbReference type="PANTHER" id="PTHR12213">
    <property type="entry name" value="CORRINOID ADENOSYLTRANSFERASE"/>
    <property type="match status" value="1"/>
</dbReference>
<evidence type="ECO:0000256" key="2">
    <source>
        <dbReference type="ARBA" id="ARBA00005121"/>
    </source>
</evidence>
<accession>A0A271J003</accession>
<dbReference type="RefSeq" id="WP_095510500.1">
    <property type="nucleotide sequence ID" value="NZ_MQWD01000001.1"/>
</dbReference>
<dbReference type="OrthoDB" id="9778896at2"/>
<comment type="pathway">
    <text evidence="2 15">Cofactor biosynthesis; adenosylcobalamin biosynthesis; adenosylcobalamin from cob(II)yrinate a,c-diamide: step 2/7.</text>
</comment>
<evidence type="ECO:0000313" key="18">
    <source>
        <dbReference type="Proteomes" id="UP000216339"/>
    </source>
</evidence>
<comment type="similarity">
    <text evidence="3 15">Belongs to the Cob(I)alamin adenosyltransferase family.</text>
</comment>
<dbReference type="GO" id="GO:0005524">
    <property type="term" value="F:ATP binding"/>
    <property type="evidence" value="ECO:0007669"/>
    <property type="project" value="UniProtKB-UniRule"/>
</dbReference>
<dbReference type="PANTHER" id="PTHR12213:SF0">
    <property type="entry name" value="CORRINOID ADENOSYLTRANSFERASE MMAB"/>
    <property type="match status" value="1"/>
</dbReference>
<evidence type="ECO:0000256" key="8">
    <source>
        <dbReference type="ARBA" id="ARBA00022741"/>
    </source>
</evidence>
<evidence type="ECO:0000256" key="3">
    <source>
        <dbReference type="ARBA" id="ARBA00007487"/>
    </source>
</evidence>
<dbReference type="InterPro" id="IPR036451">
    <property type="entry name" value="CblAdoTrfase-like_sf"/>
</dbReference>
<keyword evidence="8 15" id="KW-0547">Nucleotide-binding</keyword>
<evidence type="ECO:0000259" key="16">
    <source>
        <dbReference type="Pfam" id="PF01923"/>
    </source>
</evidence>
<dbReference type="Gene3D" id="1.20.1200.10">
    <property type="entry name" value="Cobalamin adenosyltransferase-like"/>
    <property type="match status" value="1"/>
</dbReference>
<gene>
    <name evidence="17" type="ORF">BSZ37_10505</name>
</gene>
<dbReference type="NCBIfam" id="TIGR00636">
    <property type="entry name" value="PduO_Nterm"/>
    <property type="match status" value="1"/>
</dbReference>